<protein>
    <submittedName>
        <fullName evidence="3">Uncharacterized protein</fullName>
    </submittedName>
</protein>
<keyword evidence="2" id="KW-0812">Transmembrane</keyword>
<feature type="transmembrane region" description="Helical" evidence="2">
    <location>
        <begin position="319"/>
        <end position="338"/>
    </location>
</feature>
<sequence length="343" mass="39257">MAIVRTMSELKIRAPPPSPIPTASGSRSAANETLSEFLENSLQVPDLTLPGAHSRHQPSPPEIDRHSLASRESGTVDSLLRSVRMFGAFRISYHGISGEELRSLVKEAARVFGVLEKRDTGFRQHYGVNREEIVWVRWRDERMEWARDYIGAQLYQSFSEKMDKVGSRLDAIAEEVGEILVENADKQGQRRLQREESVLSLYRYNHDNVMPQNPPPSTAEEESSACDYCLNLHLPSKQCEFFVQSKQGFWSFDAGPDTIIVTVGKRLEEWSSGEFKSVSGRIMYHPEDLKGCKASFSIELKWPSLTLYRSFKRNTYKKISLADQFLFALIAIFLYSIFLRFTW</sequence>
<feature type="compositionally biased region" description="Polar residues" evidence="1">
    <location>
        <begin position="21"/>
        <end position="32"/>
    </location>
</feature>
<dbReference type="SUPFAM" id="SSF51197">
    <property type="entry name" value="Clavaminate synthase-like"/>
    <property type="match status" value="1"/>
</dbReference>
<comment type="caution">
    <text evidence="3">The sequence shown here is derived from an EMBL/GenBank/DDBJ whole genome shotgun (WGS) entry which is preliminary data.</text>
</comment>
<keyword evidence="2" id="KW-1133">Transmembrane helix</keyword>
<gene>
    <name evidence="3" type="ORF">SLEP1_g16516</name>
</gene>
<dbReference type="Gene3D" id="2.60.120.330">
    <property type="entry name" value="B-lactam Antibiotic, Isopenicillin N Synthase, Chain"/>
    <property type="match status" value="1"/>
</dbReference>
<feature type="region of interest" description="Disordered" evidence="1">
    <location>
        <begin position="1"/>
        <end position="32"/>
    </location>
</feature>
<keyword evidence="2" id="KW-0472">Membrane</keyword>
<organism evidence="3 4">
    <name type="scientific">Rubroshorea leprosula</name>
    <dbReference type="NCBI Taxonomy" id="152421"/>
    <lineage>
        <taxon>Eukaryota</taxon>
        <taxon>Viridiplantae</taxon>
        <taxon>Streptophyta</taxon>
        <taxon>Embryophyta</taxon>
        <taxon>Tracheophyta</taxon>
        <taxon>Spermatophyta</taxon>
        <taxon>Magnoliopsida</taxon>
        <taxon>eudicotyledons</taxon>
        <taxon>Gunneridae</taxon>
        <taxon>Pentapetalae</taxon>
        <taxon>rosids</taxon>
        <taxon>malvids</taxon>
        <taxon>Malvales</taxon>
        <taxon>Dipterocarpaceae</taxon>
        <taxon>Rubroshorea</taxon>
    </lineage>
</organism>
<evidence type="ECO:0000313" key="4">
    <source>
        <dbReference type="Proteomes" id="UP001054252"/>
    </source>
</evidence>
<evidence type="ECO:0000313" key="3">
    <source>
        <dbReference type="EMBL" id="GKV04355.1"/>
    </source>
</evidence>
<dbReference type="AlphaFoldDB" id="A0AAV5J0E2"/>
<keyword evidence="4" id="KW-1185">Reference proteome</keyword>
<dbReference type="PANTHER" id="PTHR34945">
    <property type="entry name" value="2-OXOGLUTARATE (2OG) AND FE(II)-DEPENDENT OXYGENASE SUPERFAMILY PROTEIN"/>
    <property type="match status" value="1"/>
</dbReference>
<accession>A0AAV5J0E2</accession>
<name>A0AAV5J0E2_9ROSI</name>
<reference evidence="3 4" key="1">
    <citation type="journal article" date="2021" name="Commun. Biol.">
        <title>The genome of Shorea leprosula (Dipterocarpaceae) highlights the ecological relevance of drought in aseasonal tropical rainforests.</title>
        <authorList>
            <person name="Ng K.K.S."/>
            <person name="Kobayashi M.J."/>
            <person name="Fawcett J.A."/>
            <person name="Hatakeyama M."/>
            <person name="Paape T."/>
            <person name="Ng C.H."/>
            <person name="Ang C.C."/>
            <person name="Tnah L.H."/>
            <person name="Lee C.T."/>
            <person name="Nishiyama T."/>
            <person name="Sese J."/>
            <person name="O'Brien M.J."/>
            <person name="Copetti D."/>
            <person name="Mohd Noor M.I."/>
            <person name="Ong R.C."/>
            <person name="Putra M."/>
            <person name="Sireger I.Z."/>
            <person name="Indrioko S."/>
            <person name="Kosugi Y."/>
            <person name="Izuno A."/>
            <person name="Isagi Y."/>
            <person name="Lee S.L."/>
            <person name="Shimizu K.K."/>
        </authorList>
    </citation>
    <scope>NUCLEOTIDE SEQUENCE [LARGE SCALE GENOMIC DNA]</scope>
    <source>
        <strain evidence="3">214</strain>
    </source>
</reference>
<dbReference type="Proteomes" id="UP001054252">
    <property type="component" value="Unassembled WGS sequence"/>
</dbReference>
<feature type="region of interest" description="Disordered" evidence="1">
    <location>
        <begin position="48"/>
        <end position="70"/>
    </location>
</feature>
<evidence type="ECO:0000256" key="2">
    <source>
        <dbReference type="SAM" id="Phobius"/>
    </source>
</evidence>
<dbReference type="InterPro" id="IPR027443">
    <property type="entry name" value="IPNS-like_sf"/>
</dbReference>
<evidence type="ECO:0000256" key="1">
    <source>
        <dbReference type="SAM" id="MobiDB-lite"/>
    </source>
</evidence>
<dbReference type="EMBL" id="BPVZ01000021">
    <property type="protein sequence ID" value="GKV04355.1"/>
    <property type="molecule type" value="Genomic_DNA"/>
</dbReference>
<proteinExistence type="predicted"/>
<dbReference type="PANTHER" id="PTHR34945:SF4">
    <property type="entry name" value="2-OXOGLUTARATE (2OG) AND FE(II)-DEPENDENT OXYGENASE SUPERFAMILY PROTEIN"/>
    <property type="match status" value="1"/>
</dbReference>